<keyword evidence="1" id="KW-0812">Transmembrane</keyword>
<reference evidence="2 3" key="1">
    <citation type="submission" date="2022-01" db="EMBL/GenBank/DDBJ databases">
        <title>Desulfofustis limnae sp. nov., a novel mesophilic sulfate-reducing bacterium isolated from marsh soil.</title>
        <authorList>
            <person name="Watanabe M."/>
            <person name="Takahashi A."/>
            <person name="Kojima H."/>
            <person name="Fukui M."/>
        </authorList>
    </citation>
    <scope>NUCLEOTIDE SEQUENCE [LARGE SCALE GENOMIC DNA]</scope>
    <source>
        <strain evidence="2 3">PPLL</strain>
    </source>
</reference>
<name>A0ABM7WB20_9BACT</name>
<protein>
    <submittedName>
        <fullName evidence="2">Uncharacterized protein</fullName>
    </submittedName>
</protein>
<keyword evidence="3" id="KW-1185">Reference proteome</keyword>
<evidence type="ECO:0000313" key="2">
    <source>
        <dbReference type="EMBL" id="BDD88148.1"/>
    </source>
</evidence>
<dbReference type="RefSeq" id="WP_284151535.1">
    <property type="nucleotide sequence ID" value="NZ_AP025516.1"/>
</dbReference>
<proteinExistence type="predicted"/>
<dbReference type="Proteomes" id="UP000830055">
    <property type="component" value="Chromosome"/>
</dbReference>
<evidence type="ECO:0000313" key="3">
    <source>
        <dbReference type="Proteomes" id="UP000830055"/>
    </source>
</evidence>
<feature type="transmembrane region" description="Helical" evidence="1">
    <location>
        <begin position="47"/>
        <end position="65"/>
    </location>
</feature>
<feature type="transmembrane region" description="Helical" evidence="1">
    <location>
        <begin position="17"/>
        <end position="35"/>
    </location>
</feature>
<sequence length="98" mass="11500">MAEKKHIFDDPKNVKRVLYLLYTCCGILFALDFVIHRHLVHPWERLVGFYAVYGFVGCVVLVLIAKWMRTFLMRDEDYYDREELVMKSGADGGDHVES</sequence>
<gene>
    <name evidence="2" type="ORF">DPPLL_25130</name>
</gene>
<keyword evidence="1" id="KW-1133">Transmembrane helix</keyword>
<evidence type="ECO:0000256" key="1">
    <source>
        <dbReference type="SAM" id="Phobius"/>
    </source>
</evidence>
<dbReference type="EMBL" id="AP025516">
    <property type="protein sequence ID" value="BDD88148.1"/>
    <property type="molecule type" value="Genomic_DNA"/>
</dbReference>
<organism evidence="2 3">
    <name type="scientific">Desulfofustis limnaeus</name>
    <dbReference type="NCBI Taxonomy" id="2740163"/>
    <lineage>
        <taxon>Bacteria</taxon>
        <taxon>Pseudomonadati</taxon>
        <taxon>Thermodesulfobacteriota</taxon>
        <taxon>Desulfobulbia</taxon>
        <taxon>Desulfobulbales</taxon>
        <taxon>Desulfocapsaceae</taxon>
        <taxon>Desulfofustis</taxon>
    </lineage>
</organism>
<keyword evidence="1" id="KW-0472">Membrane</keyword>
<accession>A0ABM7WB20</accession>